<name>A0A7S4R0T7_9STRA</name>
<dbReference type="GO" id="GO:0016705">
    <property type="term" value="F:oxidoreductase activity, acting on paired donors, with incorporation or reduction of molecular oxygen"/>
    <property type="evidence" value="ECO:0007669"/>
    <property type="project" value="InterPro"/>
</dbReference>
<evidence type="ECO:0008006" key="6">
    <source>
        <dbReference type="Google" id="ProtNLM"/>
    </source>
</evidence>
<dbReference type="GO" id="GO:0005506">
    <property type="term" value="F:iron ion binding"/>
    <property type="evidence" value="ECO:0007669"/>
    <property type="project" value="InterPro"/>
</dbReference>
<evidence type="ECO:0000256" key="4">
    <source>
        <dbReference type="ARBA" id="ARBA00023004"/>
    </source>
</evidence>
<keyword evidence="4" id="KW-0408">Iron</keyword>
<dbReference type="GO" id="GO:0020037">
    <property type="term" value="F:heme binding"/>
    <property type="evidence" value="ECO:0007669"/>
    <property type="project" value="InterPro"/>
</dbReference>
<evidence type="ECO:0000256" key="1">
    <source>
        <dbReference type="ARBA" id="ARBA00010617"/>
    </source>
</evidence>
<comment type="similarity">
    <text evidence="1">Belongs to the cytochrome P450 family.</text>
</comment>
<accession>A0A7S4R0T7</accession>
<dbReference type="AlphaFoldDB" id="A0A7S4R0T7"/>
<gene>
    <name evidence="5" type="ORF">DBRI00130_LOCUS11194</name>
</gene>
<keyword evidence="3" id="KW-0560">Oxidoreductase</keyword>
<dbReference type="Pfam" id="PF00067">
    <property type="entry name" value="p450"/>
    <property type="match status" value="1"/>
</dbReference>
<dbReference type="EMBL" id="HBNS01013905">
    <property type="protein sequence ID" value="CAE4600129.1"/>
    <property type="molecule type" value="Transcribed_RNA"/>
</dbReference>
<organism evidence="5">
    <name type="scientific">Ditylum brightwellii</name>
    <dbReference type="NCBI Taxonomy" id="49249"/>
    <lineage>
        <taxon>Eukaryota</taxon>
        <taxon>Sar</taxon>
        <taxon>Stramenopiles</taxon>
        <taxon>Ochrophyta</taxon>
        <taxon>Bacillariophyta</taxon>
        <taxon>Mediophyceae</taxon>
        <taxon>Lithodesmiophycidae</taxon>
        <taxon>Lithodesmiales</taxon>
        <taxon>Lithodesmiaceae</taxon>
        <taxon>Ditylum</taxon>
    </lineage>
</organism>
<dbReference type="PANTHER" id="PTHR24296">
    <property type="entry name" value="CYTOCHROME P450"/>
    <property type="match status" value="1"/>
</dbReference>
<dbReference type="InterPro" id="IPR001128">
    <property type="entry name" value="Cyt_P450"/>
</dbReference>
<protein>
    <recommendedName>
        <fullName evidence="6">Cytochrome P450</fullName>
    </recommendedName>
</protein>
<dbReference type="SUPFAM" id="SSF48264">
    <property type="entry name" value="Cytochrome P450"/>
    <property type="match status" value="1"/>
</dbReference>
<dbReference type="GO" id="GO:0004497">
    <property type="term" value="F:monooxygenase activity"/>
    <property type="evidence" value="ECO:0007669"/>
    <property type="project" value="InterPro"/>
</dbReference>
<reference evidence="5" key="1">
    <citation type="submission" date="2021-01" db="EMBL/GenBank/DDBJ databases">
        <authorList>
            <person name="Corre E."/>
            <person name="Pelletier E."/>
            <person name="Niang G."/>
            <person name="Scheremetjew M."/>
            <person name="Finn R."/>
            <person name="Kale V."/>
            <person name="Holt S."/>
            <person name="Cochrane G."/>
            <person name="Meng A."/>
            <person name="Brown T."/>
            <person name="Cohen L."/>
        </authorList>
    </citation>
    <scope>NUCLEOTIDE SEQUENCE</scope>
    <source>
        <strain evidence="5">GSO104</strain>
    </source>
</reference>
<dbReference type="Gene3D" id="1.10.630.10">
    <property type="entry name" value="Cytochrome P450"/>
    <property type="match status" value="1"/>
</dbReference>
<sequence length="202" mass="22793">MAQHAEDWPEESIRLSNKFGKTWGGPYPVNKVNTCLFMVDEASIRHVLSENSNNYEKGDGSRSFFRELLGNGIFLSDGDQWFVHRKIMSKMFSRNLLRRTSEVIQMKLEQIASLLLNAMETEEQYVGSAEPRISLDLQDIFFRMTFDVTSFVALGCEIDSIGTYGAEGGQHPFAEAFGQMQEAILVRPGNSQLSLHISPCTL</sequence>
<evidence type="ECO:0000313" key="5">
    <source>
        <dbReference type="EMBL" id="CAE4600129.1"/>
    </source>
</evidence>
<dbReference type="InterPro" id="IPR036396">
    <property type="entry name" value="Cyt_P450_sf"/>
</dbReference>
<proteinExistence type="inferred from homology"/>
<evidence type="ECO:0000256" key="2">
    <source>
        <dbReference type="ARBA" id="ARBA00022723"/>
    </source>
</evidence>
<keyword evidence="2" id="KW-0479">Metal-binding</keyword>
<evidence type="ECO:0000256" key="3">
    <source>
        <dbReference type="ARBA" id="ARBA00023002"/>
    </source>
</evidence>